<accession>A0A2J0Q817</accession>
<dbReference type="PROSITE" id="PS50206">
    <property type="entry name" value="RHODANESE_3"/>
    <property type="match status" value="1"/>
</dbReference>
<dbReference type="SMART" id="SM00450">
    <property type="entry name" value="RHOD"/>
    <property type="match status" value="1"/>
</dbReference>
<dbReference type="PANTHER" id="PTHR43031">
    <property type="entry name" value="FAD-DEPENDENT OXIDOREDUCTASE"/>
    <property type="match status" value="1"/>
</dbReference>
<dbReference type="CDD" id="cd00158">
    <property type="entry name" value="RHOD"/>
    <property type="match status" value="1"/>
</dbReference>
<proteinExistence type="predicted"/>
<dbReference type="Pfam" id="PF00581">
    <property type="entry name" value="Rhodanese"/>
    <property type="match status" value="1"/>
</dbReference>
<gene>
    <name evidence="2" type="ORF">COV29_00775</name>
</gene>
<organism evidence="2 3">
    <name type="scientific">Candidatus Yanofskybacteria bacterium CG10_big_fil_rev_8_21_14_0_10_36_16</name>
    <dbReference type="NCBI Taxonomy" id="1975096"/>
    <lineage>
        <taxon>Bacteria</taxon>
        <taxon>Candidatus Yanofskyibacteriota</taxon>
    </lineage>
</organism>
<dbReference type="Proteomes" id="UP000228496">
    <property type="component" value="Unassembled WGS sequence"/>
</dbReference>
<dbReference type="InterPro" id="IPR050229">
    <property type="entry name" value="GlpE_sulfurtransferase"/>
</dbReference>
<dbReference type="SUPFAM" id="SSF52821">
    <property type="entry name" value="Rhodanese/Cell cycle control phosphatase"/>
    <property type="match status" value="1"/>
</dbReference>
<protein>
    <recommendedName>
        <fullName evidence="1">Rhodanese domain-containing protein</fullName>
    </recommendedName>
</protein>
<dbReference type="AlphaFoldDB" id="A0A2J0Q817"/>
<comment type="caution">
    <text evidence="2">The sequence shown here is derived from an EMBL/GenBank/DDBJ whole genome shotgun (WGS) entry which is preliminary data.</text>
</comment>
<sequence>MKKTLILIIILAVSVTAYFVYKNSNKQENEQRNSNGIVVLDENTINQINKEVGEGNAVLLDVRTPAELKEDGYAKNSTHFELAKLEEGKFPYIPTDMKVYIYCKSGARAGKAKTILEENGFTDVTNIGGLSDWEKAGGEVVK</sequence>
<name>A0A2J0Q817_9BACT</name>
<dbReference type="EMBL" id="PCXQ01000003">
    <property type="protein sequence ID" value="PJE51276.1"/>
    <property type="molecule type" value="Genomic_DNA"/>
</dbReference>
<dbReference type="InterPro" id="IPR001763">
    <property type="entry name" value="Rhodanese-like_dom"/>
</dbReference>
<evidence type="ECO:0000259" key="1">
    <source>
        <dbReference type="PROSITE" id="PS50206"/>
    </source>
</evidence>
<dbReference type="InterPro" id="IPR036873">
    <property type="entry name" value="Rhodanese-like_dom_sf"/>
</dbReference>
<evidence type="ECO:0000313" key="3">
    <source>
        <dbReference type="Proteomes" id="UP000228496"/>
    </source>
</evidence>
<reference evidence="2 3" key="1">
    <citation type="submission" date="2017-09" db="EMBL/GenBank/DDBJ databases">
        <title>Depth-based differentiation of microbial function through sediment-hosted aquifers and enrichment of novel symbionts in the deep terrestrial subsurface.</title>
        <authorList>
            <person name="Probst A.J."/>
            <person name="Ladd B."/>
            <person name="Jarett J.K."/>
            <person name="Geller-Mcgrath D.E."/>
            <person name="Sieber C.M."/>
            <person name="Emerson J.B."/>
            <person name="Anantharaman K."/>
            <person name="Thomas B.C."/>
            <person name="Malmstrom R."/>
            <person name="Stieglmeier M."/>
            <person name="Klingl A."/>
            <person name="Woyke T."/>
            <person name="Ryan C.M."/>
            <person name="Banfield J.F."/>
        </authorList>
    </citation>
    <scope>NUCLEOTIDE SEQUENCE [LARGE SCALE GENOMIC DNA]</scope>
    <source>
        <strain evidence="2">CG10_big_fil_rev_8_21_14_0_10_36_16</strain>
    </source>
</reference>
<dbReference type="Gene3D" id="3.40.250.10">
    <property type="entry name" value="Rhodanese-like domain"/>
    <property type="match status" value="1"/>
</dbReference>
<feature type="domain" description="Rhodanese" evidence="1">
    <location>
        <begin position="53"/>
        <end position="142"/>
    </location>
</feature>
<evidence type="ECO:0000313" key="2">
    <source>
        <dbReference type="EMBL" id="PJE51276.1"/>
    </source>
</evidence>
<dbReference type="PANTHER" id="PTHR43031:SF1">
    <property type="entry name" value="PYRIDINE NUCLEOTIDE-DISULPHIDE OXIDOREDUCTASE"/>
    <property type="match status" value="1"/>
</dbReference>